<evidence type="ECO:0000313" key="5">
    <source>
        <dbReference type="Proteomes" id="UP000095282"/>
    </source>
</evidence>
<evidence type="ECO:0000256" key="1">
    <source>
        <dbReference type="SAM" id="MobiDB-lite"/>
    </source>
</evidence>
<organism evidence="5 6">
    <name type="scientific">Caenorhabditis tropicalis</name>
    <dbReference type="NCBI Taxonomy" id="1561998"/>
    <lineage>
        <taxon>Eukaryota</taxon>
        <taxon>Metazoa</taxon>
        <taxon>Ecdysozoa</taxon>
        <taxon>Nematoda</taxon>
        <taxon>Chromadorea</taxon>
        <taxon>Rhabditida</taxon>
        <taxon>Rhabditina</taxon>
        <taxon>Rhabditomorpha</taxon>
        <taxon>Rhabditoidea</taxon>
        <taxon>Rhabditidae</taxon>
        <taxon>Peloderinae</taxon>
        <taxon>Caenorhabditis</taxon>
    </lineage>
</organism>
<evidence type="ECO:0000256" key="2">
    <source>
        <dbReference type="SAM" id="Phobius"/>
    </source>
</evidence>
<dbReference type="SMART" id="SM00453">
    <property type="entry name" value="WSN"/>
    <property type="match status" value="1"/>
</dbReference>
<keyword evidence="2" id="KW-0472">Membrane</keyword>
<feature type="domain" description="Domain of unknown function WSN" evidence="4">
    <location>
        <begin position="49"/>
        <end position="117"/>
    </location>
</feature>
<evidence type="ECO:0000313" key="6">
    <source>
        <dbReference type="WBParaSite" id="Csp11.Scaffold629.g14783.t1"/>
    </source>
</evidence>
<keyword evidence="5" id="KW-1185">Reference proteome</keyword>
<feature type="chain" id="PRO_5009308379" evidence="3">
    <location>
        <begin position="21"/>
        <end position="973"/>
    </location>
</feature>
<reference evidence="6" key="1">
    <citation type="submission" date="2016-11" db="UniProtKB">
        <authorList>
            <consortium name="WormBaseParasite"/>
        </authorList>
    </citation>
    <scope>IDENTIFICATION</scope>
</reference>
<accession>A0A1I7U4K0</accession>
<protein>
    <submittedName>
        <fullName evidence="6">WSN domain-containing protein</fullName>
    </submittedName>
</protein>
<evidence type="ECO:0000256" key="3">
    <source>
        <dbReference type="SAM" id="SignalP"/>
    </source>
</evidence>
<feature type="compositionally biased region" description="Polar residues" evidence="1">
    <location>
        <begin position="789"/>
        <end position="813"/>
    </location>
</feature>
<keyword evidence="2" id="KW-1133">Transmembrane helix</keyword>
<keyword evidence="3" id="KW-0732">Signal</keyword>
<feature type="transmembrane region" description="Helical" evidence="2">
    <location>
        <begin position="743"/>
        <end position="765"/>
    </location>
</feature>
<dbReference type="STRING" id="1561998.A0A1I7U4K0"/>
<dbReference type="Proteomes" id="UP000095282">
    <property type="component" value="Unplaced"/>
</dbReference>
<dbReference type="WBParaSite" id="Csp11.Scaffold629.g14783.t1">
    <property type="protein sequence ID" value="Csp11.Scaffold629.g14783.t1"/>
    <property type="gene ID" value="Csp11.Scaffold629.g14783"/>
</dbReference>
<feature type="compositionally biased region" description="Basic and acidic residues" evidence="1">
    <location>
        <begin position="830"/>
        <end position="851"/>
    </location>
</feature>
<dbReference type="PANTHER" id="PTHR31227:SF1">
    <property type="entry name" value="DOMAIN OF UNKNOWN FUNCTION WSN DOMAIN-CONTAINING PROTEIN"/>
    <property type="match status" value="1"/>
</dbReference>
<sequence length="973" mass="108182">MRNILLVALAAIIAQVPIESKLWISLESGRDYTLTDSIAHRQKRGSNDDPFSALQTQISKLARVVNGITVYNSIIDSSIPIDSIISELLGVGLFKLQDLKSFNKTEVDKAVNKIIGAKISNTTRDIGRQVVNLYKMKEMYQKIGSLASLPTEAAIKDLSSLKGTDVDKIQSISIDPNSPKESLKDLSISIGNVMNIVEEKNIMKTLKDLEPFNQYVRLIELFDDSKLDSLKSKPQPEIAQLKTELDGLSNIQKEPAPLLQLMSSIVGSSFVKREFTSGFLNGYEDLSLLEKDIKDSWVEGIVGNHTSLKELTKLTKLVDPLKELDEKWDSVRSLQLRSSIRKAAMIEDSFGSSKGSGDDVAKIIESFSSSYKIAPAIVLPKIVRDNSEPLIYQMHILNQLKDTLSTQLDTLDAAEIRRVNESLKELRTNPDIASSGKTISDLSSTITGFPTTIANFKEFLEALKGMTILSKETITAVKSAIQMNSIQNDINFTSDINSIANSITDSVGLLTEVDTAIETIKTKPTDENLTQLKELEKHSKSLGYAATIIDMVHKVLEKSSFLLDFVKNGRVVNEKASDLRKSETRVYNVIRANWLNFDKVAQNVSQIVGEVQSWNRLISIPKTDRLEDYGSILEQFSGLEDVDLDAEHRIVAIEALLTTNLDQTVKPTLEVLKASLEKVANLDLSFSKYSISGISDSLVAIQKVFLSTIPTVKVVPKKATTAQKKEEAPVTTTETPPADNGTLILFLEIAGGVLVGVALVVAGFIRIKYGVNIFCAVWRKIKGDKKKPSQVSSTVQPRSQQSGVPQQGRQSSADPPAQRRRAEGQPVRRSRADNQGAERRRNERVEREQDQGHQNQGEQNEQRPGQVPIVQAHVVQPERAPVPQNDEPLAPDELTLDDLDQDVVRDLTPPYRIQPDEQATESEIEELNNYYAQLAADDTLRDEAIPYPRILIRYLRPLVIRQMELNRQANNNR</sequence>
<proteinExistence type="predicted"/>
<dbReference type="Pfam" id="PF02206">
    <property type="entry name" value="WSN"/>
    <property type="match status" value="1"/>
</dbReference>
<dbReference type="AlphaFoldDB" id="A0A1I7U4K0"/>
<feature type="signal peptide" evidence="3">
    <location>
        <begin position="1"/>
        <end position="20"/>
    </location>
</feature>
<name>A0A1I7U4K0_9PELO</name>
<dbReference type="PANTHER" id="PTHR31227">
    <property type="entry name" value="PROTEIN CBG15697"/>
    <property type="match status" value="1"/>
</dbReference>
<feature type="region of interest" description="Disordered" evidence="1">
    <location>
        <begin position="786"/>
        <end position="865"/>
    </location>
</feature>
<keyword evidence="2" id="KW-0812">Transmembrane</keyword>
<evidence type="ECO:0000259" key="4">
    <source>
        <dbReference type="SMART" id="SM00453"/>
    </source>
</evidence>
<dbReference type="InterPro" id="IPR003125">
    <property type="entry name" value="WSN"/>
</dbReference>